<dbReference type="PANTHER" id="PTHR16290">
    <property type="entry name" value="TRANSCRIPTION FACTOR SMIF DECAPPING ENZYME DCP1"/>
    <property type="match status" value="1"/>
</dbReference>
<comment type="subcellular location">
    <subcellularLocation>
        <location evidence="1">Cytoplasm</location>
    </subcellularLocation>
</comment>
<dbReference type="InterPro" id="IPR011993">
    <property type="entry name" value="PH-like_dom_sf"/>
</dbReference>
<evidence type="ECO:0000256" key="4">
    <source>
        <dbReference type="ARBA" id="ARBA00022664"/>
    </source>
</evidence>
<evidence type="ECO:0000256" key="1">
    <source>
        <dbReference type="ARBA" id="ARBA00004496"/>
    </source>
</evidence>
<organism evidence="6 7">
    <name type="scientific">Ditylenchus destructor</name>
    <dbReference type="NCBI Taxonomy" id="166010"/>
    <lineage>
        <taxon>Eukaryota</taxon>
        <taxon>Metazoa</taxon>
        <taxon>Ecdysozoa</taxon>
        <taxon>Nematoda</taxon>
        <taxon>Chromadorea</taxon>
        <taxon>Rhabditida</taxon>
        <taxon>Tylenchina</taxon>
        <taxon>Tylenchomorpha</taxon>
        <taxon>Sphaerularioidea</taxon>
        <taxon>Anguinidae</taxon>
        <taxon>Anguininae</taxon>
        <taxon>Ditylenchus</taxon>
    </lineage>
</organism>
<dbReference type="GO" id="GO:0000932">
    <property type="term" value="C:P-body"/>
    <property type="evidence" value="ECO:0007669"/>
    <property type="project" value="TreeGrafter"/>
</dbReference>
<feature type="compositionally biased region" description="Polar residues" evidence="5">
    <location>
        <begin position="213"/>
        <end position="226"/>
    </location>
</feature>
<evidence type="ECO:0000256" key="3">
    <source>
        <dbReference type="ARBA" id="ARBA00022490"/>
    </source>
</evidence>
<dbReference type="Gene3D" id="2.30.29.30">
    <property type="entry name" value="Pleckstrin-homology domain (PH domain)/Phosphotyrosine-binding domain (PTB)"/>
    <property type="match status" value="2"/>
</dbReference>
<proteinExistence type="inferred from homology"/>
<evidence type="ECO:0000313" key="6">
    <source>
        <dbReference type="EMBL" id="KAI1715413.1"/>
    </source>
</evidence>
<dbReference type="GO" id="GO:0000290">
    <property type="term" value="P:deadenylation-dependent decapping of nuclear-transcribed mRNA"/>
    <property type="evidence" value="ECO:0007669"/>
    <property type="project" value="InterPro"/>
</dbReference>
<feature type="compositionally biased region" description="Polar residues" evidence="5">
    <location>
        <begin position="138"/>
        <end position="149"/>
    </location>
</feature>
<dbReference type="SUPFAM" id="SSF50729">
    <property type="entry name" value="PH domain-like"/>
    <property type="match status" value="2"/>
</dbReference>
<evidence type="ECO:0000256" key="5">
    <source>
        <dbReference type="SAM" id="MobiDB-lite"/>
    </source>
</evidence>
<keyword evidence="3" id="KW-0963">Cytoplasm</keyword>
<reference evidence="6" key="1">
    <citation type="submission" date="2022-01" db="EMBL/GenBank/DDBJ databases">
        <title>Genome Sequence Resource for Two Populations of Ditylenchus destructor, the Migratory Endoparasitic Phytonematode.</title>
        <authorList>
            <person name="Zhang H."/>
            <person name="Lin R."/>
            <person name="Xie B."/>
        </authorList>
    </citation>
    <scope>NUCLEOTIDE SEQUENCE</scope>
    <source>
        <strain evidence="6">BazhouSP</strain>
    </source>
</reference>
<dbReference type="EMBL" id="JAKKPZ010000011">
    <property type="protein sequence ID" value="KAI1715413.1"/>
    <property type="molecule type" value="Genomic_DNA"/>
</dbReference>
<dbReference type="GO" id="GO:0008047">
    <property type="term" value="F:enzyme activator activity"/>
    <property type="evidence" value="ECO:0007669"/>
    <property type="project" value="InterPro"/>
</dbReference>
<dbReference type="AlphaFoldDB" id="A0AAD4N569"/>
<protein>
    <submittedName>
        <fullName evidence="6">Dcp1-like decapping family domain-containing protein</fullName>
    </submittedName>
</protein>
<evidence type="ECO:0000313" key="7">
    <source>
        <dbReference type="Proteomes" id="UP001201812"/>
    </source>
</evidence>
<feature type="compositionally biased region" description="Basic and acidic residues" evidence="5">
    <location>
        <begin position="150"/>
        <end position="170"/>
    </location>
</feature>
<dbReference type="PANTHER" id="PTHR16290:SF0">
    <property type="entry name" value="DECAPPING PROTEIN 1, ISOFORM A"/>
    <property type="match status" value="1"/>
</dbReference>
<dbReference type="GO" id="GO:0031087">
    <property type="term" value="P:deadenylation-independent decapping of nuclear-transcribed mRNA"/>
    <property type="evidence" value="ECO:0007669"/>
    <property type="project" value="TreeGrafter"/>
</dbReference>
<keyword evidence="4" id="KW-0507">mRNA processing</keyword>
<keyword evidence="7" id="KW-1185">Reference proteome</keyword>
<dbReference type="GO" id="GO:0006397">
    <property type="term" value="P:mRNA processing"/>
    <property type="evidence" value="ECO:0007669"/>
    <property type="project" value="UniProtKB-KW"/>
</dbReference>
<sequence>MTSEEKLENKNLLAIKRIDPHAEALMAQPAISALYEFDVTQTKWQKTDVDGPLFVYKRTEHPLHSLMIANRQSLKDFIEPISVSLKLRYEPPYIFMYRKDGSIKALWFHDKDECERIYSLLVDLSDPSVSQKIETRPQFESVSNVPPESSKNDNKPSRKTKETMGYKSENKPSTSKKSESATPQKENIRNKQQIDSKISQKVILNESRPERNATPSKVSSDNSQKVLQQKNVGERKNLNAITRIDPFADSVITQSSYTALFDFDTAGQKWEKTRIDGALFVYKRLDFPLYSFMIANRQSLEDFIQPIINTLKLKLDTPYIFVYKPDGEIKGLWFHDESECKRMFGILSNLLSSVTSTSK</sequence>
<dbReference type="InterPro" id="IPR010334">
    <property type="entry name" value="Dcp1"/>
</dbReference>
<comment type="caution">
    <text evidence="6">The sequence shown here is derived from an EMBL/GenBank/DDBJ whole genome shotgun (WGS) entry which is preliminary data.</text>
</comment>
<feature type="region of interest" description="Disordered" evidence="5">
    <location>
        <begin position="132"/>
        <end position="226"/>
    </location>
</feature>
<accession>A0AAD4N569</accession>
<dbReference type="CDD" id="cd09804">
    <property type="entry name" value="Dcp1"/>
    <property type="match status" value="2"/>
</dbReference>
<dbReference type="GO" id="GO:0003729">
    <property type="term" value="F:mRNA binding"/>
    <property type="evidence" value="ECO:0007669"/>
    <property type="project" value="TreeGrafter"/>
</dbReference>
<dbReference type="Proteomes" id="UP001201812">
    <property type="component" value="Unassembled WGS sequence"/>
</dbReference>
<comment type="similarity">
    <text evidence="2">Belongs to the DCP1 family.</text>
</comment>
<gene>
    <name evidence="6" type="ORF">DdX_07725</name>
</gene>
<name>A0AAD4N569_9BILA</name>
<feature type="compositionally biased region" description="Polar residues" evidence="5">
    <location>
        <begin position="171"/>
        <end position="185"/>
    </location>
</feature>
<evidence type="ECO:0000256" key="2">
    <source>
        <dbReference type="ARBA" id="ARBA00008778"/>
    </source>
</evidence>
<dbReference type="Pfam" id="PF06058">
    <property type="entry name" value="DCP1"/>
    <property type="match status" value="2"/>
</dbReference>